<organism evidence="2 3">
    <name type="scientific">Limibacillus halophilus</name>
    <dbReference type="NCBI Taxonomy" id="1579333"/>
    <lineage>
        <taxon>Bacteria</taxon>
        <taxon>Pseudomonadati</taxon>
        <taxon>Pseudomonadota</taxon>
        <taxon>Alphaproteobacteria</taxon>
        <taxon>Rhodospirillales</taxon>
        <taxon>Rhodovibrionaceae</taxon>
        <taxon>Limibacillus</taxon>
    </lineage>
</organism>
<feature type="compositionally biased region" description="Polar residues" evidence="1">
    <location>
        <begin position="215"/>
        <end position="225"/>
    </location>
</feature>
<evidence type="ECO:0000313" key="3">
    <source>
        <dbReference type="Proteomes" id="UP000581135"/>
    </source>
</evidence>
<sequence length="324" mass="35476">MRRAVILSATFHVSVIALMAIGLPLFKQEPLEIAPAVPIEVVTIDDVTTAKPAKEAPPEKPTPRPEPTQAAKAPPPPPPQKSEPPTPPPLPKNEPEPIPEPKQPEPVKEPTPIPQPEPPPQVAEAPPKPEPEPTPLPDPVPAPKEERVDETPPPAPPVPLEKPKPPQLAEKPQEKEPVKKADSSLDSILNNVLKDLKPAAKEQDQPKKDPQPQPTETAQLSSKPMTISEIDAIRRKIEGCWNVPAGARNAENLIVEIRLFMNPDGTVSQAEVVDRARMGGDPFYRAAAESALRAVFRCQPLPVPLKKYDTWRQITMRFDPSKML</sequence>
<feature type="compositionally biased region" description="Pro residues" evidence="1">
    <location>
        <begin position="73"/>
        <end position="101"/>
    </location>
</feature>
<name>A0A839SV21_9PROT</name>
<accession>A0A839SV21</accession>
<keyword evidence="3" id="KW-1185">Reference proteome</keyword>
<feature type="region of interest" description="Disordered" evidence="1">
    <location>
        <begin position="49"/>
        <end position="185"/>
    </location>
</feature>
<evidence type="ECO:0000313" key="2">
    <source>
        <dbReference type="EMBL" id="MBB3064793.1"/>
    </source>
</evidence>
<feature type="compositionally biased region" description="Basic and acidic residues" evidence="1">
    <location>
        <begin position="199"/>
        <end position="210"/>
    </location>
</feature>
<dbReference type="Gene3D" id="3.30.1150.10">
    <property type="match status" value="1"/>
</dbReference>
<gene>
    <name evidence="2" type="ORF">FHR98_001065</name>
</gene>
<feature type="compositionally biased region" description="Pro residues" evidence="1">
    <location>
        <begin position="151"/>
        <end position="160"/>
    </location>
</feature>
<comment type="caution">
    <text evidence="2">The sequence shown here is derived from an EMBL/GenBank/DDBJ whole genome shotgun (WGS) entry which is preliminary data.</text>
</comment>
<feature type="compositionally biased region" description="Basic and acidic residues" evidence="1">
    <location>
        <begin position="52"/>
        <end position="63"/>
    </location>
</feature>
<protein>
    <submittedName>
        <fullName evidence="2">Outer membrane biosynthesis protein TonB</fullName>
    </submittedName>
</protein>
<reference evidence="2 3" key="1">
    <citation type="submission" date="2020-08" db="EMBL/GenBank/DDBJ databases">
        <title>Genomic Encyclopedia of Type Strains, Phase III (KMG-III): the genomes of soil and plant-associated and newly described type strains.</title>
        <authorList>
            <person name="Whitman W."/>
        </authorList>
    </citation>
    <scope>NUCLEOTIDE SEQUENCE [LARGE SCALE GENOMIC DNA]</scope>
    <source>
        <strain evidence="2 3">CECT 8803</strain>
    </source>
</reference>
<feature type="compositionally biased region" description="Pro residues" evidence="1">
    <location>
        <begin position="109"/>
        <end position="142"/>
    </location>
</feature>
<dbReference type="AlphaFoldDB" id="A0A839SV21"/>
<proteinExistence type="predicted"/>
<evidence type="ECO:0000256" key="1">
    <source>
        <dbReference type="SAM" id="MobiDB-lite"/>
    </source>
</evidence>
<feature type="region of interest" description="Disordered" evidence="1">
    <location>
        <begin position="199"/>
        <end position="226"/>
    </location>
</feature>
<dbReference type="Proteomes" id="UP000581135">
    <property type="component" value="Unassembled WGS sequence"/>
</dbReference>
<dbReference type="RefSeq" id="WP_183415588.1">
    <property type="nucleotide sequence ID" value="NZ_JACHXA010000002.1"/>
</dbReference>
<dbReference type="SUPFAM" id="SSF74653">
    <property type="entry name" value="TolA/TonB C-terminal domain"/>
    <property type="match status" value="1"/>
</dbReference>
<feature type="compositionally biased region" description="Basic and acidic residues" evidence="1">
    <location>
        <begin position="171"/>
        <end position="183"/>
    </location>
</feature>
<dbReference type="EMBL" id="JACHXA010000002">
    <property type="protein sequence ID" value="MBB3064793.1"/>
    <property type="molecule type" value="Genomic_DNA"/>
</dbReference>